<feature type="transmembrane region" description="Helical" evidence="1">
    <location>
        <begin position="59"/>
        <end position="77"/>
    </location>
</feature>
<gene>
    <name evidence="2" type="primary">Vigan.08G226300</name>
    <name evidence="2" type="ORF">VIGAN_08226300</name>
</gene>
<keyword evidence="1" id="KW-1133">Transmembrane helix</keyword>
<sequence length="262" mass="29216">MAARQTATMKPPCAANQTQKIPSELAFEIQACSSQNCVASNQGKIAAILHHSVLAIRQFFALSICNNSFYTVFASFMNNQVYCTGWKLTEAYICLVLGLKIKTFLVSLFFFPQNLPSRKTSLLIVHHWFLLRPPRHRPVVSVPPATAPPHHRTRLPSRKTSLPAKPLCSQFTTAFCFGRHATPPPLAQPLASWFRLFFIVVTGPCLPAVATTKSTTTVVAIGPCLHFPPLPPVLLINHRRLFFSSTTDNHRRVLGFGWTLNR</sequence>
<feature type="transmembrane region" description="Helical" evidence="1">
    <location>
        <begin position="89"/>
        <end position="111"/>
    </location>
</feature>
<keyword evidence="1" id="KW-0812">Transmembrane</keyword>
<protein>
    <submittedName>
        <fullName evidence="2">Uncharacterized protein</fullName>
    </submittedName>
</protein>
<accession>A0A0S3SRR6</accession>
<organism evidence="2 3">
    <name type="scientific">Vigna angularis var. angularis</name>
    <dbReference type="NCBI Taxonomy" id="157739"/>
    <lineage>
        <taxon>Eukaryota</taxon>
        <taxon>Viridiplantae</taxon>
        <taxon>Streptophyta</taxon>
        <taxon>Embryophyta</taxon>
        <taxon>Tracheophyta</taxon>
        <taxon>Spermatophyta</taxon>
        <taxon>Magnoliopsida</taxon>
        <taxon>eudicotyledons</taxon>
        <taxon>Gunneridae</taxon>
        <taxon>Pentapetalae</taxon>
        <taxon>rosids</taxon>
        <taxon>fabids</taxon>
        <taxon>Fabales</taxon>
        <taxon>Fabaceae</taxon>
        <taxon>Papilionoideae</taxon>
        <taxon>50 kb inversion clade</taxon>
        <taxon>NPAAA clade</taxon>
        <taxon>indigoferoid/millettioid clade</taxon>
        <taxon>Phaseoleae</taxon>
        <taxon>Vigna</taxon>
    </lineage>
</organism>
<name>A0A0S3SRR6_PHAAN</name>
<dbReference type="EMBL" id="AP015041">
    <property type="protein sequence ID" value="BAT95516.1"/>
    <property type="molecule type" value="Genomic_DNA"/>
</dbReference>
<keyword evidence="3" id="KW-1185">Reference proteome</keyword>
<evidence type="ECO:0000313" key="3">
    <source>
        <dbReference type="Proteomes" id="UP000291084"/>
    </source>
</evidence>
<reference evidence="2 3" key="1">
    <citation type="journal article" date="2015" name="Sci. Rep.">
        <title>The power of single molecule real-time sequencing technology in the de novo assembly of a eukaryotic genome.</title>
        <authorList>
            <person name="Sakai H."/>
            <person name="Naito K."/>
            <person name="Ogiso-Tanaka E."/>
            <person name="Takahashi Y."/>
            <person name="Iseki K."/>
            <person name="Muto C."/>
            <person name="Satou K."/>
            <person name="Teruya K."/>
            <person name="Shiroma A."/>
            <person name="Shimoji M."/>
            <person name="Hirano T."/>
            <person name="Itoh T."/>
            <person name="Kaga A."/>
            <person name="Tomooka N."/>
        </authorList>
    </citation>
    <scope>NUCLEOTIDE SEQUENCE [LARGE SCALE GENOMIC DNA]</scope>
    <source>
        <strain evidence="3">cv. Shumari</strain>
    </source>
</reference>
<dbReference type="Proteomes" id="UP000291084">
    <property type="component" value="Chromosome 8"/>
</dbReference>
<evidence type="ECO:0000256" key="1">
    <source>
        <dbReference type="SAM" id="Phobius"/>
    </source>
</evidence>
<proteinExistence type="predicted"/>
<evidence type="ECO:0000313" key="2">
    <source>
        <dbReference type="EMBL" id="BAT95516.1"/>
    </source>
</evidence>
<keyword evidence="1" id="KW-0472">Membrane</keyword>
<dbReference type="AlphaFoldDB" id="A0A0S3SRR6"/>